<evidence type="ECO:0000313" key="2">
    <source>
        <dbReference type="Proteomes" id="UP001057402"/>
    </source>
</evidence>
<keyword evidence="2" id="KW-1185">Reference proteome</keyword>
<dbReference type="EMBL" id="CM042883">
    <property type="protein sequence ID" value="KAI4377489.1"/>
    <property type="molecule type" value="Genomic_DNA"/>
</dbReference>
<comment type="caution">
    <text evidence="1">The sequence shown here is derived from an EMBL/GenBank/DDBJ whole genome shotgun (WGS) entry which is preliminary data.</text>
</comment>
<name>A0ACB9RF41_9MYRT</name>
<organism evidence="1 2">
    <name type="scientific">Melastoma candidum</name>
    <dbReference type="NCBI Taxonomy" id="119954"/>
    <lineage>
        <taxon>Eukaryota</taxon>
        <taxon>Viridiplantae</taxon>
        <taxon>Streptophyta</taxon>
        <taxon>Embryophyta</taxon>
        <taxon>Tracheophyta</taxon>
        <taxon>Spermatophyta</taxon>
        <taxon>Magnoliopsida</taxon>
        <taxon>eudicotyledons</taxon>
        <taxon>Gunneridae</taxon>
        <taxon>Pentapetalae</taxon>
        <taxon>rosids</taxon>
        <taxon>malvids</taxon>
        <taxon>Myrtales</taxon>
        <taxon>Melastomataceae</taxon>
        <taxon>Melastomatoideae</taxon>
        <taxon>Melastomateae</taxon>
        <taxon>Melastoma</taxon>
    </lineage>
</organism>
<protein>
    <submittedName>
        <fullName evidence="1">Uncharacterized protein</fullName>
    </submittedName>
</protein>
<reference evidence="2" key="1">
    <citation type="journal article" date="2023" name="Front. Plant Sci.">
        <title>Chromosomal-level genome assembly of Melastoma candidum provides insights into trichome evolution.</title>
        <authorList>
            <person name="Zhong Y."/>
            <person name="Wu W."/>
            <person name="Sun C."/>
            <person name="Zou P."/>
            <person name="Liu Y."/>
            <person name="Dai S."/>
            <person name="Zhou R."/>
        </authorList>
    </citation>
    <scope>NUCLEOTIDE SEQUENCE [LARGE SCALE GENOMIC DNA]</scope>
</reference>
<dbReference type="Proteomes" id="UP001057402">
    <property type="component" value="Chromosome 4"/>
</dbReference>
<sequence length="151" mass="16944">MPIPFIHSGICPSIEEASIETSIHGEEPREARETQIRPQEDQCLGQPKALHPDPPSSSSVAVSAEDDDLRTVYVGRSRKRYLLSPSVVDHPLFRELVKRTGEHPRDDDGVSINVGSEVVLFEHLLWMLEDESDRHDQPESVNELVGFYACS</sequence>
<gene>
    <name evidence="1" type="ORF">MLD38_015103</name>
</gene>
<evidence type="ECO:0000313" key="1">
    <source>
        <dbReference type="EMBL" id="KAI4377489.1"/>
    </source>
</evidence>
<accession>A0ACB9RF41</accession>
<proteinExistence type="predicted"/>